<comment type="caution">
    <text evidence="1">The sequence shown here is derived from an EMBL/GenBank/DDBJ whole genome shotgun (WGS) entry which is preliminary data.</text>
</comment>
<dbReference type="Proteomes" id="UP000011885">
    <property type="component" value="Unassembled WGS sequence"/>
</dbReference>
<dbReference type="AlphaFoldDB" id="M5UCV5"/>
<protein>
    <submittedName>
        <fullName evidence="1">Uncharacterized protein</fullName>
    </submittedName>
</protein>
<evidence type="ECO:0000313" key="1">
    <source>
        <dbReference type="EMBL" id="EMI53838.1"/>
    </source>
</evidence>
<organism evidence="1 2">
    <name type="scientific">Rhodopirellula sallentina SM41</name>
    <dbReference type="NCBI Taxonomy" id="1263870"/>
    <lineage>
        <taxon>Bacteria</taxon>
        <taxon>Pseudomonadati</taxon>
        <taxon>Planctomycetota</taxon>
        <taxon>Planctomycetia</taxon>
        <taxon>Pirellulales</taxon>
        <taxon>Pirellulaceae</taxon>
        <taxon>Rhodopirellula</taxon>
    </lineage>
</organism>
<name>M5UCV5_9BACT</name>
<accession>M5UCV5</accession>
<gene>
    <name evidence="1" type="ORF">RSSM_04732</name>
</gene>
<proteinExistence type="predicted"/>
<reference evidence="1 2" key="1">
    <citation type="journal article" date="2013" name="Mar. Genomics">
        <title>Expression of sulfatases in Rhodopirellula baltica and the diversity of sulfatases in the genus Rhodopirellula.</title>
        <authorList>
            <person name="Wegner C.E."/>
            <person name="Richter-Heitmann T."/>
            <person name="Klindworth A."/>
            <person name="Klockow C."/>
            <person name="Richter M."/>
            <person name="Achstetter T."/>
            <person name="Glockner F.O."/>
            <person name="Harder J."/>
        </authorList>
    </citation>
    <scope>NUCLEOTIDE SEQUENCE [LARGE SCALE GENOMIC DNA]</scope>
    <source>
        <strain evidence="1 2">SM41</strain>
    </source>
</reference>
<sequence length="46" mass="5017">MIRITSLNCQPTLAAASIPRVISHHALPPFSLPFSPPIEHERVIAS</sequence>
<dbReference type="EMBL" id="ANOH01000325">
    <property type="protein sequence ID" value="EMI53838.1"/>
    <property type="molecule type" value="Genomic_DNA"/>
</dbReference>
<evidence type="ECO:0000313" key="2">
    <source>
        <dbReference type="Proteomes" id="UP000011885"/>
    </source>
</evidence>
<keyword evidence="2" id="KW-1185">Reference proteome</keyword>